<feature type="compositionally biased region" description="Basic and acidic residues" evidence="2">
    <location>
        <begin position="136"/>
        <end position="171"/>
    </location>
</feature>
<reference evidence="3" key="1">
    <citation type="submission" date="2022-05" db="EMBL/GenBank/DDBJ databases">
        <authorList>
            <person name="Okamura Y."/>
        </authorList>
    </citation>
    <scope>NUCLEOTIDE SEQUENCE</scope>
</reference>
<proteinExistence type="predicted"/>
<feature type="coiled-coil region" evidence="1">
    <location>
        <begin position="414"/>
        <end position="441"/>
    </location>
</feature>
<dbReference type="Proteomes" id="UP001152562">
    <property type="component" value="Unassembled WGS sequence"/>
</dbReference>
<feature type="compositionally biased region" description="Polar residues" evidence="2">
    <location>
        <begin position="44"/>
        <end position="53"/>
    </location>
</feature>
<feature type="region of interest" description="Disordered" evidence="2">
    <location>
        <begin position="197"/>
        <end position="247"/>
    </location>
</feature>
<feature type="compositionally biased region" description="Polar residues" evidence="2">
    <location>
        <begin position="69"/>
        <end position="84"/>
    </location>
</feature>
<keyword evidence="1" id="KW-0175">Coiled coil</keyword>
<dbReference type="AlphaFoldDB" id="A0A9P0TMC7"/>
<dbReference type="EMBL" id="CALOZG010000040">
    <property type="protein sequence ID" value="CAH4034376.1"/>
    <property type="molecule type" value="Genomic_DNA"/>
</dbReference>
<feature type="region of interest" description="Disordered" evidence="2">
    <location>
        <begin position="1"/>
        <end position="53"/>
    </location>
</feature>
<sequence length="466" mass="52502">MSDTEEPAAKMSKIETSCQSTDDELDEGQEEWLSEGILTDDDGTTMTDQNNQTNESLDVTKLADESMQNEDTQIVQTQHETSTTKAEDIEQALDSMEGTSQNSEIPEALGTFLVRKKKHEAKEESDLDESIQQSDDDGHSTDELLRMLGEDDQKTKTKELTKKARAERHEDTSDDDDVFKQAENIREVRVSRSVLNRKVPTKAEPEDMSDVDDTYDVRQQSETQSMKYTLKTEVTSDREGDSYDSSEEVTTMKRIFGMAKERASKVAAETTGKAGVIRPSITVTKKAVIVDKSRGKPQLKTITREVQSIIKKPTFSREITQPIKEELQYTEEYLDEDMEELSQLESKPKFQDIMKPEVMDEEVPSDCDTNVSEDDSLFDDFQSSDSEDVDEWFTLDIRDEKAGDYIPLLGSKALKLLSEEKERVETRLANLKVSLSALAKTGKQQTDQLKKATATLSELDAALKAS</sequence>
<evidence type="ECO:0000256" key="2">
    <source>
        <dbReference type="SAM" id="MobiDB-lite"/>
    </source>
</evidence>
<evidence type="ECO:0000256" key="1">
    <source>
        <dbReference type="SAM" id="Coils"/>
    </source>
</evidence>
<feature type="compositionally biased region" description="Polar residues" evidence="2">
    <location>
        <begin position="217"/>
        <end position="227"/>
    </location>
</feature>
<protein>
    <submittedName>
        <fullName evidence="3">Uncharacterized protein</fullName>
    </submittedName>
</protein>
<name>A0A9P0TMC7_PIEBR</name>
<gene>
    <name evidence="3" type="ORF">PIBRA_LOCUS10560</name>
</gene>
<evidence type="ECO:0000313" key="3">
    <source>
        <dbReference type="EMBL" id="CAH4034376.1"/>
    </source>
</evidence>
<feature type="region of interest" description="Disordered" evidence="2">
    <location>
        <begin position="67"/>
        <end position="179"/>
    </location>
</feature>
<evidence type="ECO:0000313" key="4">
    <source>
        <dbReference type="Proteomes" id="UP001152562"/>
    </source>
</evidence>
<comment type="caution">
    <text evidence="3">The sequence shown here is derived from an EMBL/GenBank/DDBJ whole genome shotgun (WGS) entry which is preliminary data.</text>
</comment>
<feature type="compositionally biased region" description="Acidic residues" evidence="2">
    <location>
        <begin position="21"/>
        <end position="43"/>
    </location>
</feature>
<accession>A0A9P0TMC7</accession>
<keyword evidence="4" id="KW-1185">Reference proteome</keyword>
<organism evidence="3 4">
    <name type="scientific">Pieris brassicae</name>
    <name type="common">White butterfly</name>
    <name type="synonym">Large white butterfly</name>
    <dbReference type="NCBI Taxonomy" id="7116"/>
    <lineage>
        <taxon>Eukaryota</taxon>
        <taxon>Metazoa</taxon>
        <taxon>Ecdysozoa</taxon>
        <taxon>Arthropoda</taxon>
        <taxon>Hexapoda</taxon>
        <taxon>Insecta</taxon>
        <taxon>Pterygota</taxon>
        <taxon>Neoptera</taxon>
        <taxon>Endopterygota</taxon>
        <taxon>Lepidoptera</taxon>
        <taxon>Glossata</taxon>
        <taxon>Ditrysia</taxon>
        <taxon>Papilionoidea</taxon>
        <taxon>Pieridae</taxon>
        <taxon>Pierinae</taxon>
        <taxon>Pieris</taxon>
    </lineage>
</organism>